<sequence>MKLFHVITLVPLQSPLRPVTSPGGNTVHTMKGTSGDKFEFKAPKSGMYKFCFHNSHSTPETVSFYIHAGHIPTEHDLAKDDPMLIEHLDPINVKIAELREALDSVTAEQKYLRARDNRHRNTNESTRKRVIFYTIGEYILLALQICRVQPCLIKALNRQALFCPPPESGLLDSFLESSDKLLSYTWIYLSYGTKITIFPIRKGLLVRIILSLPEICYVIQATSIALLLHFLSYKLKSRKSIESIILSKIHNSNTQNPIIFSKSVGKSPEALLQNPQTESVVSALKDGFLANHFSSVHPDTVVINLSSSGFIAYSSQSRNPLLPRLFAVVDEIFCLFEGHIDNVAHLKQQYGLNKTANEVIIVIEAYRTLRDRGPYSPEQVVRDIQGKFAFILYDGSSKSTFVASDADGSVPLFWGTDSEGHLVLSNDGDVVKQGCGKSFAPFPKGCFFTSSGGLRSYEHPVNELKAVPRVDSSGEVCGLTFKVDADSKKGKSGMPRVGSDANWSNNY</sequence>
<proteinExistence type="predicted"/>
<evidence type="ECO:0000259" key="2">
    <source>
        <dbReference type="PROSITE" id="PS50866"/>
    </source>
</evidence>
<dbReference type="EMBL" id="JBJXBP010000005">
    <property type="protein sequence ID" value="KAL3828756.1"/>
    <property type="molecule type" value="Genomic_DNA"/>
</dbReference>
<name>A0ABD3SVV4_9LAMI</name>
<feature type="domain" description="GOLD" evidence="2">
    <location>
        <begin position="1"/>
        <end position="68"/>
    </location>
</feature>
<dbReference type="SUPFAM" id="SSF101576">
    <property type="entry name" value="Supernatant protein factor (SPF), C-terminal domain"/>
    <property type="match status" value="1"/>
</dbReference>
<dbReference type="AlphaFoldDB" id="A0ABD3SVV4"/>
<accession>A0ABD3SVV4</accession>
<dbReference type="InterPro" id="IPR044828">
    <property type="entry name" value="TSJT1-like"/>
</dbReference>
<evidence type="ECO:0000313" key="3">
    <source>
        <dbReference type="EMBL" id="KAL3828756.1"/>
    </source>
</evidence>
<dbReference type="Pfam" id="PF01105">
    <property type="entry name" value="EMP24_GP25L"/>
    <property type="match status" value="1"/>
</dbReference>
<dbReference type="PANTHER" id="PTHR45952:SF4">
    <property type="entry name" value="ALUMINUM INDUCED PROTEIN WITH YGL AND LRDR MOTIFS"/>
    <property type="match status" value="1"/>
</dbReference>
<reference evidence="3 4" key="1">
    <citation type="submission" date="2024-12" db="EMBL/GenBank/DDBJ databases">
        <title>The unique morphological basis and parallel evolutionary history of personate flowers in Penstemon.</title>
        <authorList>
            <person name="Depatie T.H."/>
            <person name="Wessinger C.A."/>
        </authorList>
    </citation>
    <scope>NUCLEOTIDE SEQUENCE [LARGE SCALE GENOMIC DNA]</scope>
    <source>
        <strain evidence="3">WTNN_2</strain>
        <tissue evidence="3">Leaf</tissue>
    </source>
</reference>
<comment type="caution">
    <text evidence="3">The sequence shown here is derived from an EMBL/GenBank/DDBJ whole genome shotgun (WGS) entry which is preliminary data.</text>
</comment>
<dbReference type="Pfam" id="PF12481">
    <property type="entry name" value="DUF3700"/>
    <property type="match status" value="1"/>
</dbReference>
<dbReference type="InterPro" id="IPR036598">
    <property type="entry name" value="GOLD_dom_sf"/>
</dbReference>
<protein>
    <recommendedName>
        <fullName evidence="2">GOLD domain-containing protein</fullName>
    </recommendedName>
</protein>
<evidence type="ECO:0000256" key="1">
    <source>
        <dbReference type="SAM" id="MobiDB-lite"/>
    </source>
</evidence>
<keyword evidence="4" id="KW-1185">Reference proteome</keyword>
<gene>
    <name evidence="3" type="ORF">ACJIZ3_017558</name>
</gene>
<dbReference type="InterPro" id="IPR024286">
    <property type="entry name" value="DUF3700"/>
</dbReference>
<dbReference type="InterPro" id="IPR009038">
    <property type="entry name" value="GOLD_dom"/>
</dbReference>
<dbReference type="Proteomes" id="UP001634393">
    <property type="component" value="Unassembled WGS sequence"/>
</dbReference>
<dbReference type="PANTHER" id="PTHR45952">
    <property type="entry name" value="ALUMINUM INDUCED PROTEIN WITH YGL AND LRDR MOTIFS"/>
    <property type="match status" value="1"/>
</dbReference>
<dbReference type="SMART" id="SM01190">
    <property type="entry name" value="EMP24_GP25L"/>
    <property type="match status" value="1"/>
</dbReference>
<dbReference type="InterPro" id="IPR029055">
    <property type="entry name" value="Ntn_hydrolases_N"/>
</dbReference>
<organism evidence="3 4">
    <name type="scientific">Penstemon smallii</name>
    <dbReference type="NCBI Taxonomy" id="265156"/>
    <lineage>
        <taxon>Eukaryota</taxon>
        <taxon>Viridiplantae</taxon>
        <taxon>Streptophyta</taxon>
        <taxon>Embryophyta</taxon>
        <taxon>Tracheophyta</taxon>
        <taxon>Spermatophyta</taxon>
        <taxon>Magnoliopsida</taxon>
        <taxon>eudicotyledons</taxon>
        <taxon>Gunneridae</taxon>
        <taxon>Pentapetalae</taxon>
        <taxon>asterids</taxon>
        <taxon>lamiids</taxon>
        <taxon>Lamiales</taxon>
        <taxon>Plantaginaceae</taxon>
        <taxon>Cheloneae</taxon>
        <taxon>Penstemon</taxon>
    </lineage>
</organism>
<dbReference type="CDD" id="cd01910">
    <property type="entry name" value="Wali7"/>
    <property type="match status" value="1"/>
</dbReference>
<dbReference type="SMART" id="SM01172">
    <property type="entry name" value="DUF3700"/>
    <property type="match status" value="1"/>
</dbReference>
<dbReference type="PROSITE" id="PS50866">
    <property type="entry name" value="GOLD"/>
    <property type="match status" value="1"/>
</dbReference>
<evidence type="ECO:0000313" key="4">
    <source>
        <dbReference type="Proteomes" id="UP001634393"/>
    </source>
</evidence>
<feature type="region of interest" description="Disordered" evidence="1">
    <location>
        <begin position="487"/>
        <end position="507"/>
    </location>
</feature>
<dbReference type="Gene3D" id="3.60.20.10">
    <property type="entry name" value="Glutamine Phosphoribosylpyrophosphate, subunit 1, domain 1"/>
    <property type="match status" value="1"/>
</dbReference>
<dbReference type="SUPFAM" id="SSF56235">
    <property type="entry name" value="N-terminal nucleophile aminohydrolases (Ntn hydrolases)"/>
    <property type="match status" value="1"/>
</dbReference>